<dbReference type="InterPro" id="IPR050576">
    <property type="entry name" value="Cilia_flagella_integrity"/>
</dbReference>
<keyword evidence="3" id="KW-0677">Repeat</keyword>
<evidence type="ECO:0000313" key="8">
    <source>
        <dbReference type="Proteomes" id="UP000515908"/>
    </source>
</evidence>
<evidence type="ECO:0000256" key="2">
    <source>
        <dbReference type="ARBA" id="ARBA00022614"/>
    </source>
</evidence>
<dbReference type="PANTHER" id="PTHR45973:SF9">
    <property type="entry name" value="LEUCINE-RICH REPEAT-CONTAINING PROTEIN 46"/>
    <property type="match status" value="1"/>
</dbReference>
<gene>
    <name evidence="7" type="ORF">ADEAN_000249500</name>
</gene>
<dbReference type="EMBL" id="LR877148">
    <property type="protein sequence ID" value="CAD2215042.1"/>
    <property type="molecule type" value="Genomic_DNA"/>
</dbReference>
<dbReference type="InterPro" id="IPR025875">
    <property type="entry name" value="Leu-rich_rpt_4"/>
</dbReference>
<dbReference type="Gene3D" id="3.80.10.10">
    <property type="entry name" value="Ribonuclease Inhibitor"/>
    <property type="match status" value="2"/>
</dbReference>
<proteinExistence type="predicted"/>
<evidence type="ECO:0000256" key="3">
    <source>
        <dbReference type="ARBA" id="ARBA00022737"/>
    </source>
</evidence>
<dbReference type="OrthoDB" id="1904536at2759"/>
<keyword evidence="2" id="KW-0433">Leucine-rich repeat</keyword>
<keyword evidence="5" id="KW-0966">Cell projection</keyword>
<keyword evidence="4" id="KW-0969">Cilium</keyword>
<feature type="compositionally biased region" description="Polar residues" evidence="6">
    <location>
        <begin position="22"/>
        <end position="33"/>
    </location>
</feature>
<evidence type="ECO:0000256" key="4">
    <source>
        <dbReference type="ARBA" id="ARBA00023069"/>
    </source>
</evidence>
<dbReference type="Pfam" id="PF00560">
    <property type="entry name" value="LRR_1"/>
    <property type="match status" value="1"/>
</dbReference>
<feature type="compositionally biased region" description="Polar residues" evidence="6">
    <location>
        <begin position="528"/>
        <end position="537"/>
    </location>
</feature>
<dbReference type="Pfam" id="PF12799">
    <property type="entry name" value="LRR_4"/>
    <property type="match status" value="1"/>
</dbReference>
<accession>A0A7G2CAJ1</accession>
<dbReference type="SUPFAM" id="SSF52047">
    <property type="entry name" value="RNI-like"/>
    <property type="match status" value="1"/>
</dbReference>
<feature type="region of interest" description="Disordered" evidence="6">
    <location>
        <begin position="472"/>
        <end position="556"/>
    </location>
</feature>
<keyword evidence="8" id="KW-1185">Reference proteome</keyword>
<dbReference type="Proteomes" id="UP000515908">
    <property type="component" value="Chromosome 04"/>
</dbReference>
<organism evidence="7 8">
    <name type="scientific">Angomonas deanei</name>
    <dbReference type="NCBI Taxonomy" id="59799"/>
    <lineage>
        <taxon>Eukaryota</taxon>
        <taxon>Discoba</taxon>
        <taxon>Euglenozoa</taxon>
        <taxon>Kinetoplastea</taxon>
        <taxon>Metakinetoplastina</taxon>
        <taxon>Trypanosomatida</taxon>
        <taxon>Trypanosomatidae</taxon>
        <taxon>Strigomonadinae</taxon>
        <taxon>Angomonas</taxon>
    </lineage>
</organism>
<dbReference type="InterPro" id="IPR032675">
    <property type="entry name" value="LRR_dom_sf"/>
</dbReference>
<dbReference type="VEuPathDB" id="TriTrypDB:ADEAN_000249500"/>
<comment type="subcellular location">
    <subcellularLocation>
        <location evidence="1">Cell projection</location>
        <location evidence="1">Cilium</location>
    </subcellularLocation>
</comment>
<evidence type="ECO:0000256" key="1">
    <source>
        <dbReference type="ARBA" id="ARBA00004138"/>
    </source>
</evidence>
<dbReference type="InterPro" id="IPR001611">
    <property type="entry name" value="Leu-rich_rpt"/>
</dbReference>
<evidence type="ECO:0000256" key="5">
    <source>
        <dbReference type="ARBA" id="ARBA00023273"/>
    </source>
</evidence>
<evidence type="ECO:0000256" key="6">
    <source>
        <dbReference type="SAM" id="MobiDB-lite"/>
    </source>
</evidence>
<dbReference type="AlphaFoldDB" id="A0A7G2CAJ1"/>
<protein>
    <submittedName>
        <fullName evidence="7">Leucine Rich repeats (2 copies), putative</fullName>
    </submittedName>
</protein>
<feature type="compositionally biased region" description="Acidic residues" evidence="6">
    <location>
        <begin position="114"/>
        <end position="133"/>
    </location>
</feature>
<reference evidence="7 8" key="1">
    <citation type="submission" date="2020-08" db="EMBL/GenBank/DDBJ databases">
        <authorList>
            <person name="Newling K."/>
            <person name="Davey J."/>
            <person name="Forrester S."/>
        </authorList>
    </citation>
    <scope>NUCLEOTIDE SEQUENCE [LARGE SCALE GENOMIC DNA]</scope>
    <source>
        <strain evidence="8">Crithidia deanei Carvalho (ATCC PRA-265)</strain>
    </source>
</reference>
<feature type="compositionally biased region" description="Acidic residues" evidence="6">
    <location>
        <begin position="497"/>
        <end position="514"/>
    </location>
</feature>
<feature type="region of interest" description="Disordered" evidence="6">
    <location>
        <begin position="112"/>
        <end position="142"/>
    </location>
</feature>
<feature type="compositionally biased region" description="Low complexity" evidence="6">
    <location>
        <begin position="1"/>
        <end position="21"/>
    </location>
</feature>
<evidence type="ECO:0000313" key="7">
    <source>
        <dbReference type="EMBL" id="CAD2215042.1"/>
    </source>
</evidence>
<dbReference type="PROSITE" id="PS51450">
    <property type="entry name" value="LRR"/>
    <property type="match status" value="2"/>
</dbReference>
<name>A0A7G2CAJ1_9TRYP</name>
<dbReference type="PANTHER" id="PTHR45973">
    <property type="entry name" value="PROTEIN PHOSPHATASE 1 REGULATORY SUBUNIT SDS22-RELATED"/>
    <property type="match status" value="1"/>
</dbReference>
<feature type="region of interest" description="Disordered" evidence="6">
    <location>
        <begin position="1"/>
        <end position="33"/>
    </location>
</feature>
<sequence>MSSSIDGSSSTNDVSSTHRSSNTSFHQETNRPNANVLTQDKIIKECIRQGFYRTPLCNEKLFLHNKGFDSIAQTAFDLYTDVKVLWLEGNGLSQLNVGGNFIQTAPPRQKFSFAEEDEEEKEEESAPATEEEVTPQVTQKHVDPLQGLEETEEGAGEEEPRHVVLPLIEEVDVADKDCFSSLYPTVRQLYLHNNVFREMPDLSRFHQLDSLHLGGNFFSRVESYCPYWEKERTSYRNQLEKDNVMRVQLPEQETTSAEVVVVKEVDPEEREKQLDALRIRVETLNQLCHHTPLSVGDDGALPKKIPKHQRHPCSTLRSLNLSNNRLETFEDCASLLCYKSLTTLDLSQNNITDGEALLLILERLPKLKSLKLTGNPLVRTVRRYRQTVLSRCKSLLHLDDRPVFDDERRLVTAWTREGDEGTAKERELIKQENIAKQEKRLSDFRSLLAAHRNEPAAQGYIQTVSSPTALDSVPAAGGNIHSRFNNRERVSSSTSSETDEDEGEVVAAEVDLEANENKPTVAEEKTRVLSSNGSPSTKETKEAGEDADDIYIPGSS</sequence>